<dbReference type="Proteomes" id="UP000499080">
    <property type="component" value="Unassembled WGS sequence"/>
</dbReference>
<dbReference type="AlphaFoldDB" id="A0A4Y2SP56"/>
<accession>A0A4Y2SP56</accession>
<evidence type="ECO:0000256" key="1">
    <source>
        <dbReference type="SAM" id="MobiDB-lite"/>
    </source>
</evidence>
<proteinExistence type="predicted"/>
<protein>
    <submittedName>
        <fullName evidence="2">Uncharacterized protein</fullName>
    </submittedName>
</protein>
<dbReference type="OrthoDB" id="8122238at2759"/>
<reference evidence="2 3" key="1">
    <citation type="journal article" date="2019" name="Sci. Rep.">
        <title>Orb-weaving spider Araneus ventricosus genome elucidates the spidroin gene catalogue.</title>
        <authorList>
            <person name="Kono N."/>
            <person name="Nakamura H."/>
            <person name="Ohtoshi R."/>
            <person name="Moran D.A.P."/>
            <person name="Shinohara A."/>
            <person name="Yoshida Y."/>
            <person name="Fujiwara M."/>
            <person name="Mori M."/>
            <person name="Tomita M."/>
            <person name="Arakawa K."/>
        </authorList>
    </citation>
    <scope>NUCLEOTIDE SEQUENCE [LARGE SCALE GENOMIC DNA]</scope>
</reference>
<evidence type="ECO:0000313" key="2">
    <source>
        <dbReference type="EMBL" id="GBN89220.1"/>
    </source>
</evidence>
<organism evidence="2 3">
    <name type="scientific">Araneus ventricosus</name>
    <name type="common">Orbweaver spider</name>
    <name type="synonym">Epeira ventricosa</name>
    <dbReference type="NCBI Taxonomy" id="182803"/>
    <lineage>
        <taxon>Eukaryota</taxon>
        <taxon>Metazoa</taxon>
        <taxon>Ecdysozoa</taxon>
        <taxon>Arthropoda</taxon>
        <taxon>Chelicerata</taxon>
        <taxon>Arachnida</taxon>
        <taxon>Araneae</taxon>
        <taxon>Araneomorphae</taxon>
        <taxon>Entelegynae</taxon>
        <taxon>Araneoidea</taxon>
        <taxon>Araneidae</taxon>
        <taxon>Araneus</taxon>
    </lineage>
</organism>
<gene>
    <name evidence="2" type="ORF">AVEN_3301_1</name>
</gene>
<name>A0A4Y2SP56_ARAVE</name>
<evidence type="ECO:0000313" key="3">
    <source>
        <dbReference type="Proteomes" id="UP000499080"/>
    </source>
</evidence>
<keyword evidence="3" id="KW-1185">Reference proteome</keyword>
<sequence length="238" mass="26415">MEQTVSQAPALPPPQPSSSSAAASYANALKRVPPSKRKAKNVSLVFAKNKETSSEEGKETLLKALAPNKIKIVIRNVKKLAKGGVAIECDSVKGTESILNEINTNQQLSNTFEAKTPTKRLPRIVIYDVDEAVQKEEFVTMLISQNEGIREQDIKSSFNLKSKQAGKFHWDSLNVDSDVICTEEISDEQIIADIMNETEEISDFEQEENEITQRPTAKQAAEWLSGLRHFLKGTITVK</sequence>
<feature type="region of interest" description="Disordered" evidence="1">
    <location>
        <begin position="1"/>
        <end position="38"/>
    </location>
</feature>
<dbReference type="EMBL" id="BGPR01022680">
    <property type="protein sequence ID" value="GBN89220.1"/>
    <property type="molecule type" value="Genomic_DNA"/>
</dbReference>
<comment type="caution">
    <text evidence="2">The sequence shown here is derived from an EMBL/GenBank/DDBJ whole genome shotgun (WGS) entry which is preliminary data.</text>
</comment>